<dbReference type="SUPFAM" id="SSF56042">
    <property type="entry name" value="PurM C-terminal domain-like"/>
    <property type="match status" value="2"/>
</dbReference>
<feature type="binding site" evidence="8">
    <location>
        <position position="526"/>
    </location>
    <ligand>
        <name>Mg(2+)</name>
        <dbReference type="ChEBI" id="CHEBI:18420"/>
        <label>1</label>
    </ligand>
</feature>
<dbReference type="EMBL" id="QGDJ01000002">
    <property type="protein sequence ID" value="PWJ21158.1"/>
    <property type="molecule type" value="Genomic_DNA"/>
</dbReference>
<dbReference type="PANTHER" id="PTHR43555">
    <property type="entry name" value="PHOSPHORIBOSYLFORMYLGLYCINAMIDINE SYNTHASE SUBUNIT PURL"/>
    <property type="match status" value="1"/>
</dbReference>
<feature type="active site" description="Proton acceptor" evidence="8">
    <location>
        <position position="93"/>
    </location>
</feature>
<evidence type="ECO:0000256" key="3">
    <source>
        <dbReference type="ARBA" id="ARBA00022723"/>
    </source>
</evidence>
<dbReference type="NCBIfam" id="NF002290">
    <property type="entry name" value="PRK01213.1"/>
    <property type="match status" value="1"/>
</dbReference>
<comment type="catalytic activity">
    <reaction evidence="8">
        <text>N(2)-formyl-N(1)-(5-phospho-beta-D-ribosyl)glycinamide + L-glutamine + ATP + H2O = 2-formamido-N(1)-(5-O-phospho-beta-D-ribosyl)acetamidine + L-glutamate + ADP + phosphate + H(+)</text>
        <dbReference type="Rhea" id="RHEA:17129"/>
        <dbReference type="ChEBI" id="CHEBI:15377"/>
        <dbReference type="ChEBI" id="CHEBI:15378"/>
        <dbReference type="ChEBI" id="CHEBI:29985"/>
        <dbReference type="ChEBI" id="CHEBI:30616"/>
        <dbReference type="ChEBI" id="CHEBI:43474"/>
        <dbReference type="ChEBI" id="CHEBI:58359"/>
        <dbReference type="ChEBI" id="CHEBI:147286"/>
        <dbReference type="ChEBI" id="CHEBI:147287"/>
        <dbReference type="ChEBI" id="CHEBI:456216"/>
        <dbReference type="EC" id="6.3.5.3"/>
    </reaction>
</comment>
<dbReference type="EC" id="6.3.5.3" evidence="8"/>
<comment type="subcellular location">
    <subcellularLocation>
        <location evidence="8">Cytoplasm</location>
    </subcellularLocation>
</comment>
<feature type="binding site" evidence="8">
    <location>
        <begin position="310"/>
        <end position="312"/>
    </location>
    <ligand>
        <name>substrate</name>
    </ligand>
</feature>
<feature type="binding site" evidence="8">
    <location>
        <position position="91"/>
    </location>
    <ligand>
        <name>Mg(2+)</name>
        <dbReference type="ChEBI" id="CHEBI:18420"/>
        <label>1</label>
    </ligand>
</feature>
<keyword evidence="3 8" id="KW-0479">Metal-binding</keyword>
<feature type="active site" evidence="8">
    <location>
        <position position="47"/>
    </location>
</feature>
<feature type="binding site" evidence="8">
    <location>
        <begin position="92"/>
        <end position="95"/>
    </location>
    <ligand>
        <name>substrate</name>
    </ligand>
</feature>
<feature type="binding site" evidence="8">
    <location>
        <position position="266"/>
    </location>
    <ligand>
        <name>Mg(2+)</name>
        <dbReference type="ChEBI" id="CHEBI:18420"/>
        <label>2</label>
    </ligand>
</feature>
<dbReference type="Pfam" id="PF00586">
    <property type="entry name" value="AIRS"/>
    <property type="match status" value="2"/>
</dbReference>
<feature type="domain" description="PurM-like C-terminal" evidence="10">
    <location>
        <begin position="200"/>
        <end position="350"/>
    </location>
</feature>
<name>A0A2Y9AE74_9RHOB</name>
<dbReference type="Proteomes" id="UP000245839">
    <property type="component" value="Unassembled WGS sequence"/>
</dbReference>
<feature type="domain" description="PurM-like N-terminal" evidence="9">
    <location>
        <begin position="72"/>
        <end position="187"/>
    </location>
</feature>
<comment type="pathway">
    <text evidence="8">Purine metabolism; IMP biosynthesis via de novo pathway; 5-amino-1-(5-phospho-D-ribosyl)imidazole from N(2)-formyl-N(1)-(5-phospho-D-ribosyl)glycinamide: step 1/2.</text>
</comment>
<dbReference type="NCBIfam" id="TIGR01736">
    <property type="entry name" value="FGAM_synth_II"/>
    <property type="match status" value="1"/>
</dbReference>
<feature type="binding site" evidence="8">
    <location>
        <position position="528"/>
    </location>
    <ligand>
        <name>substrate</name>
    </ligand>
</feature>
<dbReference type="UniPathway" id="UPA00074">
    <property type="reaction ID" value="UER00128"/>
</dbReference>
<keyword evidence="14" id="KW-1185">Reference proteome</keyword>
<keyword evidence="1 8" id="KW-0963">Cytoplasm</keyword>
<dbReference type="AlphaFoldDB" id="A0A2Y9AE74"/>
<evidence type="ECO:0000256" key="1">
    <source>
        <dbReference type="ARBA" id="ARBA00022490"/>
    </source>
</evidence>
<dbReference type="FunFam" id="3.30.1330.10:FF:000004">
    <property type="entry name" value="Phosphoribosylformylglycinamidine synthase subunit PurL"/>
    <property type="match status" value="1"/>
</dbReference>
<accession>A0A2Y9AE74</accession>
<sequence length="719" mass="76334">MQDPALTPDLIAAHGLSPDEYDRILEIMGREPTFTELGIFSAMWNEHCSYKSSKIHLKKLPTTGPQVICGPGENAGVVDIGDGQAVVFKMESHNHPSYIEPYQGAATGVGGILRDVFTMGARPVAAMNALSFGRPDHPKTRQLVHGVVEGVGGYGNCFGVPTVGGEVRFHRSYDGNCLVNAFAAGIADADKIFYSAASGVGRPVVYLGAKTGRDGVGGATMASAEFDDTIEEKRPTVQVGDPFTEKRLMEATLELMATGAVVSIQDMGAAGLTCSAVEMGDKGGLGIRLDLDRVPVREANMTAYEMMLSESQERMLMVLDPALEAEARAVFEKWDLDFAVVGETIAEDRFLIVHNGEIRADLPLSTLASSAPEYDRPWEDTPPPEPLGELPEVDAMEALRSLIGSPNYCARDWVIQQYDTQVMADTVVLPGLDSGVIRVHGTEKALAFTSDVTPRYVLADPLQGGRQAVAEAYRNLVARGARPLATTDNLNFGNPEKPRIMGQFVRALQGIGEACVALDMPIVSGNVSLYNETDGKGIDPTPTIGGVGLIERLDDRICGVIQPGMLALELGGAGTHLGRSALLAEHLRQEAGAPPPVDLAAERANGEFVLANAAWITACTDIADGGLAYAAFTLAESHGLGVTLDVRETEALFGEDQGRYLLACTFDCAEALMVAAGQAGVSLTMVGQFGGDHVKLGGRQATLASLSTLYRSAFETTFG</sequence>
<proteinExistence type="inferred from homology"/>
<evidence type="ECO:0000256" key="6">
    <source>
        <dbReference type="ARBA" id="ARBA00022840"/>
    </source>
</evidence>
<evidence type="ECO:0000313" key="15">
    <source>
        <dbReference type="Proteomes" id="UP000251571"/>
    </source>
</evidence>
<reference evidence="13 15" key="1">
    <citation type="submission" date="2016-10" db="EMBL/GenBank/DDBJ databases">
        <authorList>
            <person name="Cai Z."/>
        </authorList>
    </citation>
    <scope>NUCLEOTIDE SEQUENCE [LARGE SCALE GENOMIC DNA]</scope>
    <source>
        <strain evidence="13 15">DSM 25227</strain>
    </source>
</reference>
<dbReference type="EMBL" id="UETC01000002">
    <property type="protein sequence ID" value="SSA41568.1"/>
    <property type="molecule type" value="Genomic_DNA"/>
</dbReference>
<dbReference type="GO" id="GO:0006189">
    <property type="term" value="P:'de novo' IMP biosynthetic process"/>
    <property type="evidence" value="ECO:0007669"/>
    <property type="project" value="UniProtKB-UniRule"/>
</dbReference>
<dbReference type="Pfam" id="PF18072">
    <property type="entry name" value="FGAR-AT_linker"/>
    <property type="match status" value="1"/>
</dbReference>
<feature type="binding site" evidence="8">
    <location>
        <position position="525"/>
    </location>
    <ligand>
        <name>ATP</name>
        <dbReference type="ChEBI" id="CHEBI:30616"/>
    </ligand>
</feature>
<comment type="function">
    <text evidence="8">Part of the phosphoribosylformylglycinamidine synthase complex involved in the purines biosynthetic pathway. Catalyzes the ATP-dependent conversion of formylglycinamide ribonucleotide (FGAR) and glutamine to yield formylglycinamidine ribonucleotide (FGAM) and glutamate. The FGAM synthase complex is composed of three subunits. PurQ produces an ammonia molecule by converting glutamine to glutamate. PurL transfers the ammonia molecule to FGAR to form FGAM in an ATP-dependent manner. PurS interacts with PurQ and PurL and is thought to assist in the transfer of the ammonia molecule from PurQ to PurL.</text>
</comment>
<evidence type="ECO:0000256" key="4">
    <source>
        <dbReference type="ARBA" id="ARBA00022741"/>
    </source>
</evidence>
<feature type="binding site" evidence="8">
    <location>
        <position position="50"/>
    </location>
    <ligand>
        <name>ATP</name>
        <dbReference type="ChEBI" id="CHEBI:30616"/>
    </ligand>
</feature>
<dbReference type="Gene3D" id="3.30.1330.10">
    <property type="entry name" value="PurM-like, N-terminal domain"/>
    <property type="match status" value="2"/>
</dbReference>
<reference evidence="12 14" key="2">
    <citation type="submission" date="2018-03" db="EMBL/GenBank/DDBJ databases">
        <title>Genomic Encyclopedia of Archaeal and Bacterial Type Strains, Phase II (KMG-II): from individual species to whole genera.</title>
        <authorList>
            <person name="Goeker M."/>
        </authorList>
    </citation>
    <scope>NUCLEOTIDE SEQUENCE [LARGE SCALE GENOMIC DNA]</scope>
    <source>
        <strain evidence="12 14">DSM 25227</strain>
    </source>
</reference>
<comment type="subunit">
    <text evidence="8">Monomer. Part of the FGAM synthase complex composed of 1 PurL, 1 PurQ and 2 PurS subunits.</text>
</comment>
<dbReference type="GO" id="GO:0005524">
    <property type="term" value="F:ATP binding"/>
    <property type="evidence" value="ECO:0007669"/>
    <property type="project" value="UniProtKB-UniRule"/>
</dbReference>
<evidence type="ECO:0000259" key="11">
    <source>
        <dbReference type="Pfam" id="PF18072"/>
    </source>
</evidence>
<dbReference type="InterPro" id="IPR036676">
    <property type="entry name" value="PurM-like_C_sf"/>
</dbReference>
<dbReference type="InterPro" id="IPR041609">
    <property type="entry name" value="PurL_linker"/>
</dbReference>
<keyword evidence="6 8" id="KW-0067">ATP-binding</keyword>
<evidence type="ECO:0000313" key="12">
    <source>
        <dbReference type="EMBL" id="PWJ21158.1"/>
    </source>
</evidence>
<feature type="domain" description="PurM-like C-terminal" evidence="10">
    <location>
        <begin position="569"/>
        <end position="692"/>
    </location>
</feature>
<dbReference type="InterPro" id="IPR036921">
    <property type="entry name" value="PurM-like_N_sf"/>
</dbReference>
<dbReference type="InterPro" id="IPR010918">
    <property type="entry name" value="PurM-like_C_dom"/>
</dbReference>
<organism evidence="13 15">
    <name type="scientific">Jannaschia seohaensis</name>
    <dbReference type="NCBI Taxonomy" id="475081"/>
    <lineage>
        <taxon>Bacteria</taxon>
        <taxon>Pseudomonadati</taxon>
        <taxon>Pseudomonadota</taxon>
        <taxon>Alphaproteobacteria</taxon>
        <taxon>Rhodobacterales</taxon>
        <taxon>Roseobacteraceae</taxon>
        <taxon>Jannaschia</taxon>
    </lineage>
</organism>
<dbReference type="GO" id="GO:0005737">
    <property type="term" value="C:cytoplasm"/>
    <property type="evidence" value="ECO:0007669"/>
    <property type="project" value="UniProtKB-SubCell"/>
</dbReference>
<evidence type="ECO:0000259" key="10">
    <source>
        <dbReference type="Pfam" id="PF02769"/>
    </source>
</evidence>
<dbReference type="Pfam" id="PF02769">
    <property type="entry name" value="AIRS_C"/>
    <property type="match status" value="2"/>
</dbReference>
<comment type="caution">
    <text evidence="8">Lacks conserved residue(s) required for the propagation of feature annotation.</text>
</comment>
<feature type="binding site" evidence="8">
    <location>
        <position position="488"/>
    </location>
    <ligand>
        <name>ATP</name>
        <dbReference type="ChEBI" id="CHEBI:30616"/>
    </ligand>
</feature>
<feature type="domain" description="PurM-like N-terminal" evidence="9">
    <location>
        <begin position="433"/>
        <end position="550"/>
    </location>
</feature>
<keyword evidence="2 8" id="KW-0436">Ligase</keyword>
<dbReference type="InterPro" id="IPR016188">
    <property type="entry name" value="PurM-like_N"/>
</dbReference>
<gene>
    <name evidence="8" type="primary">purL</name>
    <name evidence="12" type="ORF">BCF38_102408</name>
    <name evidence="13" type="ORF">SAMN05421539_102408</name>
</gene>
<keyword evidence="5 8" id="KW-0658">Purine biosynthesis</keyword>
<dbReference type="Proteomes" id="UP000251571">
    <property type="component" value="Unassembled WGS sequence"/>
</dbReference>
<dbReference type="Gene3D" id="3.90.650.10">
    <property type="entry name" value="PurM-like C-terminal domain"/>
    <property type="match status" value="2"/>
</dbReference>
<dbReference type="PANTHER" id="PTHR43555:SF1">
    <property type="entry name" value="PHOSPHORIBOSYLFORMYLGLYCINAMIDINE SYNTHASE SUBUNIT PURL"/>
    <property type="match status" value="1"/>
</dbReference>
<keyword evidence="4 8" id="KW-0547">Nucleotide-binding</keyword>
<dbReference type="InterPro" id="IPR010074">
    <property type="entry name" value="PRibForGlyAmidine_synth_PurL"/>
</dbReference>
<evidence type="ECO:0000313" key="13">
    <source>
        <dbReference type="EMBL" id="SSA41568.1"/>
    </source>
</evidence>
<dbReference type="CDD" id="cd02203">
    <property type="entry name" value="PurL_repeat1"/>
    <property type="match status" value="1"/>
</dbReference>
<feature type="binding site" evidence="8">
    <location>
        <position position="238"/>
    </location>
    <ligand>
        <name>substrate</name>
    </ligand>
</feature>
<dbReference type="CDD" id="cd02204">
    <property type="entry name" value="PurL_repeat2"/>
    <property type="match status" value="1"/>
</dbReference>
<dbReference type="SUPFAM" id="SSF55326">
    <property type="entry name" value="PurM N-terminal domain-like"/>
    <property type="match status" value="2"/>
</dbReference>
<feature type="binding site" evidence="8">
    <location>
        <position position="89"/>
    </location>
    <ligand>
        <name>ATP</name>
        <dbReference type="ChEBI" id="CHEBI:30616"/>
    </ligand>
</feature>
<dbReference type="GO" id="GO:0000287">
    <property type="term" value="F:magnesium ion binding"/>
    <property type="evidence" value="ECO:0007669"/>
    <property type="project" value="UniProtKB-UniRule"/>
</dbReference>
<dbReference type="PIRSF" id="PIRSF001587">
    <property type="entry name" value="FGAM_synthase_II"/>
    <property type="match status" value="1"/>
</dbReference>
<keyword evidence="7 8" id="KW-0460">Magnesium</keyword>
<dbReference type="RefSeq" id="WP_109563497.1">
    <property type="nucleotide sequence ID" value="NZ_QGDJ01000002.1"/>
</dbReference>
<evidence type="ECO:0000256" key="8">
    <source>
        <dbReference type="HAMAP-Rule" id="MF_00420"/>
    </source>
</evidence>
<evidence type="ECO:0000259" key="9">
    <source>
        <dbReference type="Pfam" id="PF00586"/>
    </source>
</evidence>
<comment type="similarity">
    <text evidence="8">Belongs to the FGAMS family.</text>
</comment>
<dbReference type="GO" id="GO:0004642">
    <property type="term" value="F:phosphoribosylformylglycinamidine synthase activity"/>
    <property type="evidence" value="ECO:0007669"/>
    <property type="project" value="UniProtKB-UniRule"/>
</dbReference>
<evidence type="ECO:0000256" key="7">
    <source>
        <dbReference type="ARBA" id="ARBA00022842"/>
    </source>
</evidence>
<feature type="binding site" evidence="8">
    <location>
        <position position="115"/>
    </location>
    <ligand>
        <name>Mg(2+)</name>
        <dbReference type="ChEBI" id="CHEBI:18420"/>
        <label>2</label>
    </ligand>
</feature>
<evidence type="ECO:0000313" key="14">
    <source>
        <dbReference type="Proteomes" id="UP000245839"/>
    </source>
</evidence>
<feature type="binding site" evidence="8">
    <location>
        <position position="114"/>
    </location>
    <ligand>
        <name>substrate</name>
    </ligand>
</feature>
<dbReference type="HAMAP" id="MF_00420">
    <property type="entry name" value="PurL_2"/>
    <property type="match status" value="1"/>
</dbReference>
<evidence type="ECO:0000256" key="5">
    <source>
        <dbReference type="ARBA" id="ARBA00022755"/>
    </source>
</evidence>
<protein>
    <recommendedName>
        <fullName evidence="8">Phosphoribosylformylglycinamidine synthase subunit PurL</fullName>
        <shortName evidence="8">FGAM synthase</shortName>
        <ecNumber evidence="8">6.3.5.3</ecNumber>
    </recommendedName>
    <alternativeName>
        <fullName evidence="8">Formylglycinamide ribonucleotide amidotransferase subunit II</fullName>
        <shortName evidence="8">FGAR amidotransferase II</shortName>
        <shortName evidence="8">FGAR-AT II</shortName>
    </alternativeName>
    <alternativeName>
        <fullName evidence="8">Glutamine amidotransferase PurL</fullName>
    </alternativeName>
    <alternativeName>
        <fullName evidence="8">Phosphoribosylformylglycinamidine synthase subunit II</fullName>
    </alternativeName>
</protein>
<evidence type="ECO:0000256" key="2">
    <source>
        <dbReference type="ARBA" id="ARBA00022598"/>
    </source>
</evidence>
<dbReference type="OrthoDB" id="9804441at2"/>
<feature type="domain" description="Phosphoribosylformylglycinamidine synthase linker" evidence="11">
    <location>
        <begin position="14"/>
        <end position="51"/>
    </location>
</feature>